<reference evidence="1" key="1">
    <citation type="journal article" date="2015" name="Nature">
        <title>Complex archaea that bridge the gap between prokaryotes and eukaryotes.</title>
        <authorList>
            <person name="Spang A."/>
            <person name="Saw J.H."/>
            <person name="Jorgensen S.L."/>
            <person name="Zaremba-Niedzwiedzka K."/>
            <person name="Martijn J."/>
            <person name="Lind A.E."/>
            <person name="van Eijk R."/>
            <person name="Schleper C."/>
            <person name="Guy L."/>
            <person name="Ettema T.J."/>
        </authorList>
    </citation>
    <scope>NUCLEOTIDE SEQUENCE</scope>
</reference>
<evidence type="ECO:0000313" key="1">
    <source>
        <dbReference type="EMBL" id="KKM08384.1"/>
    </source>
</evidence>
<dbReference type="AlphaFoldDB" id="A0A0F9HB83"/>
<organism evidence="1">
    <name type="scientific">marine sediment metagenome</name>
    <dbReference type="NCBI Taxonomy" id="412755"/>
    <lineage>
        <taxon>unclassified sequences</taxon>
        <taxon>metagenomes</taxon>
        <taxon>ecological metagenomes</taxon>
    </lineage>
</organism>
<dbReference type="EMBL" id="LAZR01015563">
    <property type="protein sequence ID" value="KKM08384.1"/>
    <property type="molecule type" value="Genomic_DNA"/>
</dbReference>
<comment type="caution">
    <text evidence="1">The sequence shown here is derived from an EMBL/GenBank/DDBJ whole genome shotgun (WGS) entry which is preliminary data.</text>
</comment>
<protein>
    <submittedName>
        <fullName evidence="1">Uncharacterized protein</fullName>
    </submittedName>
</protein>
<feature type="non-terminal residue" evidence="1">
    <location>
        <position position="1"/>
    </location>
</feature>
<proteinExistence type="predicted"/>
<accession>A0A0F9HB83</accession>
<sequence length="91" mass="10230">HIKSISQGFKIYAKVVSGDSRTAKEIAAYLAEEVMKVFGGHPTEAPTASVTLDNGSHLITQYENDFPIQLGYEEYEWDIMYKFVLDVPVMV</sequence>
<name>A0A0F9HB83_9ZZZZ</name>
<gene>
    <name evidence="1" type="ORF">LCGC14_1724370</name>
</gene>